<dbReference type="PANTHER" id="PTHR30451:SF5">
    <property type="entry name" value="SLR0019 PROTEIN"/>
    <property type="match status" value="1"/>
</dbReference>
<keyword evidence="4" id="KW-1185">Reference proteome</keyword>
<name>A0A0J7XJP8_9SPHN</name>
<dbReference type="InterPro" id="IPR042186">
    <property type="entry name" value="FimD_plug_dom"/>
</dbReference>
<dbReference type="InterPro" id="IPR000015">
    <property type="entry name" value="Fimb_usher"/>
</dbReference>
<comment type="caution">
    <text evidence="3">The sequence shown here is derived from an EMBL/GenBank/DDBJ whole genome shotgun (WGS) entry which is preliminary data.</text>
</comment>
<evidence type="ECO:0000256" key="2">
    <source>
        <dbReference type="SAM" id="SignalP"/>
    </source>
</evidence>
<accession>A0A0J7XJP8</accession>
<dbReference type="PANTHER" id="PTHR30451">
    <property type="entry name" value="OUTER MEMBRANE USHER PROTEIN"/>
    <property type="match status" value="1"/>
</dbReference>
<dbReference type="Gene3D" id="2.60.40.2610">
    <property type="entry name" value="Outer membrane usher protein FimD, plug domain"/>
    <property type="match status" value="1"/>
</dbReference>
<proteinExistence type="predicted"/>
<gene>
    <name evidence="3" type="ORF">V474_02220</name>
</gene>
<dbReference type="Gene3D" id="2.60.40.3110">
    <property type="match status" value="1"/>
</dbReference>
<sequence>MGLTGLAPGLTLFGSLAAYAHTGVPSLAEKATTPGERPALPLQRLNRTGRDIPMGGPLSDNGFVLGEISYTLAADDRILVDTKELLALLRGILSTEAWTRVAVGIESKAAISTGDLQAVGIGLAYDQASLGLLMTLDPALRVRQSIRVMGYDPLAAPIQPAEDVSAYLTAFVNSDYVHKGSRTGFQTPNIVFDSAVRVSGFVLENEGSIQDSFRREGTRIVYDDARGTARYTVGDLEPVSRGFSGSSPMAGLSLSRVYADLDPQRNIQPRGQRSFTLTRASTVETVVNGQSVQVTRLNPGTYDIGDFPFAQGSNDVRLIVRDDSGRENVISFSINFDRTLLAAGLSEFGLYGGVKAPFRTSGRHYSDDPILSGFYRHGLNEELTVGGNFQLQRRGGVGGAEVVWASPLGTLAFNLAGSHNKDVGSGYAVNVGYELSRVGTGGNARSLTASIQATSRNFALPDSLSASNPYALDLGATYSQSLGADHYFSLDGFYSVARGDRTDQSTARATYGWRPNQRLLLTAEASYQSSERRSGPGARVSLIYRFDRSSSVTADLDTQRERARLSYQRSSGTGVGSYNASANIDRVEDSVGVNAAANVLLNRAELGAAHNTSFSNSGAIIDQRTSLRTAFSVAYAGGSVALSRPIYDSFAIVKPHASLEGKSVYIDPRKDEYVAKSGTFGGAVMSQLTSYSPRLMTYDVPEAPAGYDIGSGIVQFRPPYRSGHLVEIGSDYFVTYTGQLLMPSGEPLELVGGNAFEIAAPDRKPVQMFTNRSGQFAVQGLRSGKWRIEMPMNDGKLFYMIDVTTTEAALQRGGALKPEGTP</sequence>
<evidence type="ECO:0000313" key="4">
    <source>
        <dbReference type="Proteomes" id="UP000052268"/>
    </source>
</evidence>
<organism evidence="3 4">
    <name type="scientific">Novosphingobium barchaimii LL02</name>
    <dbReference type="NCBI Taxonomy" id="1114963"/>
    <lineage>
        <taxon>Bacteria</taxon>
        <taxon>Pseudomonadati</taxon>
        <taxon>Pseudomonadota</taxon>
        <taxon>Alphaproteobacteria</taxon>
        <taxon>Sphingomonadales</taxon>
        <taxon>Sphingomonadaceae</taxon>
        <taxon>Novosphingobium</taxon>
    </lineage>
</organism>
<feature type="region of interest" description="Disordered" evidence="1">
    <location>
        <begin position="28"/>
        <end position="47"/>
    </location>
</feature>
<dbReference type="AlphaFoldDB" id="A0A0J7XJP8"/>
<feature type="signal peptide" evidence="2">
    <location>
        <begin position="1"/>
        <end position="20"/>
    </location>
</feature>
<dbReference type="Proteomes" id="UP000052268">
    <property type="component" value="Unassembled WGS sequence"/>
</dbReference>
<dbReference type="GO" id="GO:0009279">
    <property type="term" value="C:cell outer membrane"/>
    <property type="evidence" value="ECO:0007669"/>
    <property type="project" value="TreeGrafter"/>
</dbReference>
<dbReference type="GO" id="GO:0015473">
    <property type="term" value="F:fimbrial usher porin activity"/>
    <property type="evidence" value="ECO:0007669"/>
    <property type="project" value="InterPro"/>
</dbReference>
<protein>
    <recommendedName>
        <fullName evidence="5">Fimbrial protein</fullName>
    </recommendedName>
</protein>
<dbReference type="GO" id="GO:0009297">
    <property type="term" value="P:pilus assembly"/>
    <property type="evidence" value="ECO:0007669"/>
    <property type="project" value="InterPro"/>
</dbReference>
<keyword evidence="2" id="KW-0732">Signal</keyword>
<reference evidence="3 4" key="1">
    <citation type="journal article" date="2015" name="G3 (Bethesda)">
        <title>Insights into Ongoing Evolution of the Hexachlorocyclohexane Catabolic Pathway from Comparative Genomics of Ten Sphingomonadaceae Strains.</title>
        <authorList>
            <person name="Pearce S.L."/>
            <person name="Oakeshott J.G."/>
            <person name="Pandey G."/>
        </authorList>
    </citation>
    <scope>NUCLEOTIDE SEQUENCE [LARGE SCALE GENOMIC DNA]</scope>
    <source>
        <strain evidence="3 4">LL02</strain>
    </source>
</reference>
<dbReference type="EMBL" id="JACU01000010">
    <property type="protein sequence ID" value="KMS51879.1"/>
    <property type="molecule type" value="Genomic_DNA"/>
</dbReference>
<evidence type="ECO:0000256" key="1">
    <source>
        <dbReference type="SAM" id="MobiDB-lite"/>
    </source>
</evidence>
<dbReference type="Pfam" id="PF00577">
    <property type="entry name" value="Usher"/>
    <property type="match status" value="1"/>
</dbReference>
<feature type="chain" id="PRO_5005291403" description="Fimbrial protein" evidence="2">
    <location>
        <begin position="21"/>
        <end position="822"/>
    </location>
</feature>
<evidence type="ECO:0000313" key="3">
    <source>
        <dbReference type="EMBL" id="KMS51879.1"/>
    </source>
</evidence>
<dbReference type="PATRIC" id="fig|1114963.3.peg.4061"/>
<evidence type="ECO:0008006" key="5">
    <source>
        <dbReference type="Google" id="ProtNLM"/>
    </source>
</evidence>